<evidence type="ECO:0000313" key="1">
    <source>
        <dbReference type="EMBL" id="CAG8717309.1"/>
    </source>
</evidence>
<feature type="non-terminal residue" evidence="1">
    <location>
        <position position="147"/>
    </location>
</feature>
<dbReference type="OrthoDB" id="2445433at2759"/>
<accession>A0A9N9I341</accession>
<sequence>MAKIAKTKPSLVTPTNHQVLAKAYDLIIADLFTKLKKMQEGVIKLGALGTLHKKHRLIRSALNGKTYTYYQWLPLALVSTSMPLTNMNHQSLNNNQQSQEQMTTGQKIPQMSGTIGEIQQGIQNIQINLGQIIQNQQSLDQRLTALE</sequence>
<name>A0A9N9I341_9GLOM</name>
<organism evidence="1 2">
    <name type="scientific">Ambispora leptoticha</name>
    <dbReference type="NCBI Taxonomy" id="144679"/>
    <lineage>
        <taxon>Eukaryota</taxon>
        <taxon>Fungi</taxon>
        <taxon>Fungi incertae sedis</taxon>
        <taxon>Mucoromycota</taxon>
        <taxon>Glomeromycotina</taxon>
        <taxon>Glomeromycetes</taxon>
        <taxon>Archaeosporales</taxon>
        <taxon>Ambisporaceae</taxon>
        <taxon>Ambispora</taxon>
    </lineage>
</organism>
<gene>
    <name evidence="1" type="ORF">ALEPTO_LOCUS12127</name>
</gene>
<keyword evidence="2" id="KW-1185">Reference proteome</keyword>
<dbReference type="Proteomes" id="UP000789508">
    <property type="component" value="Unassembled WGS sequence"/>
</dbReference>
<comment type="caution">
    <text evidence="1">The sequence shown here is derived from an EMBL/GenBank/DDBJ whole genome shotgun (WGS) entry which is preliminary data.</text>
</comment>
<evidence type="ECO:0000313" key="2">
    <source>
        <dbReference type="Proteomes" id="UP000789508"/>
    </source>
</evidence>
<protein>
    <submittedName>
        <fullName evidence="1">6002_t:CDS:1</fullName>
    </submittedName>
</protein>
<dbReference type="EMBL" id="CAJVPS010024781">
    <property type="protein sequence ID" value="CAG8717309.1"/>
    <property type="molecule type" value="Genomic_DNA"/>
</dbReference>
<reference evidence="1" key="1">
    <citation type="submission" date="2021-06" db="EMBL/GenBank/DDBJ databases">
        <authorList>
            <person name="Kallberg Y."/>
            <person name="Tangrot J."/>
            <person name="Rosling A."/>
        </authorList>
    </citation>
    <scope>NUCLEOTIDE SEQUENCE</scope>
    <source>
        <strain evidence="1">FL130A</strain>
    </source>
</reference>
<dbReference type="AlphaFoldDB" id="A0A9N9I341"/>
<proteinExistence type="predicted"/>